<dbReference type="PROSITE" id="PS50297">
    <property type="entry name" value="ANK_REP_REGION"/>
    <property type="match status" value="2"/>
</dbReference>
<sequence>MPGFTGLYLAAYFDLEDVAQLLLVSNHTDRKDNNGWTPLSWAAEWGHKAVAMQLLIYGADTGERSSSGMTPLGLAVEFGHVGLIELLLNNGADIEAKDQRGLTPLGLAIGPVILKQ</sequence>
<dbReference type="Proteomes" id="UP000717696">
    <property type="component" value="Unassembled WGS sequence"/>
</dbReference>
<dbReference type="PANTHER" id="PTHR22677:SF4">
    <property type="entry name" value="USHER SYNDROME TYPE-1G PROTEIN-LIKE PROTEIN"/>
    <property type="match status" value="1"/>
</dbReference>
<dbReference type="InterPro" id="IPR039323">
    <property type="entry name" value="ANKRD_45/46/60"/>
</dbReference>
<gene>
    <name evidence="2" type="ORF">B0J13DRAFT_442793</name>
</gene>
<dbReference type="SMART" id="SM00248">
    <property type="entry name" value="ANK"/>
    <property type="match status" value="3"/>
</dbReference>
<keyword evidence="1" id="KW-0040">ANK repeat</keyword>
<comment type="caution">
    <text evidence="2">The sequence shown here is derived from an EMBL/GenBank/DDBJ whole genome shotgun (WGS) entry which is preliminary data.</text>
</comment>
<feature type="repeat" description="ANK" evidence="1">
    <location>
        <begin position="67"/>
        <end position="99"/>
    </location>
</feature>
<dbReference type="PANTHER" id="PTHR22677">
    <property type="entry name" value="ANKYRIN REPEAT DOMAIN-CONTAINING PROTEIN 60"/>
    <property type="match status" value="1"/>
</dbReference>
<keyword evidence="3" id="KW-1185">Reference proteome</keyword>
<dbReference type="SUPFAM" id="SSF48403">
    <property type="entry name" value="Ankyrin repeat"/>
    <property type="match status" value="1"/>
</dbReference>
<evidence type="ECO:0000256" key="1">
    <source>
        <dbReference type="PROSITE-ProRule" id="PRU00023"/>
    </source>
</evidence>
<dbReference type="Pfam" id="PF12796">
    <property type="entry name" value="Ank_2"/>
    <property type="match status" value="1"/>
</dbReference>
<dbReference type="InterPro" id="IPR002110">
    <property type="entry name" value="Ankyrin_rpt"/>
</dbReference>
<dbReference type="EMBL" id="JAGMUU010000009">
    <property type="protein sequence ID" value="KAH7145575.1"/>
    <property type="molecule type" value="Genomic_DNA"/>
</dbReference>
<feature type="repeat" description="ANK" evidence="1">
    <location>
        <begin position="34"/>
        <end position="66"/>
    </location>
</feature>
<evidence type="ECO:0000313" key="3">
    <source>
        <dbReference type="Proteomes" id="UP000717696"/>
    </source>
</evidence>
<accession>A0A9P9J5Q3</accession>
<protein>
    <submittedName>
        <fullName evidence="2">Ankyrin repeat protein</fullName>
    </submittedName>
</protein>
<reference evidence="2" key="1">
    <citation type="journal article" date="2021" name="Nat. Commun.">
        <title>Genetic determinants of endophytism in the Arabidopsis root mycobiome.</title>
        <authorList>
            <person name="Mesny F."/>
            <person name="Miyauchi S."/>
            <person name="Thiergart T."/>
            <person name="Pickel B."/>
            <person name="Atanasova L."/>
            <person name="Karlsson M."/>
            <person name="Huettel B."/>
            <person name="Barry K.W."/>
            <person name="Haridas S."/>
            <person name="Chen C."/>
            <person name="Bauer D."/>
            <person name="Andreopoulos W."/>
            <person name="Pangilinan J."/>
            <person name="LaButti K."/>
            <person name="Riley R."/>
            <person name="Lipzen A."/>
            <person name="Clum A."/>
            <person name="Drula E."/>
            <person name="Henrissat B."/>
            <person name="Kohler A."/>
            <person name="Grigoriev I.V."/>
            <person name="Martin F.M."/>
            <person name="Hacquard S."/>
        </authorList>
    </citation>
    <scope>NUCLEOTIDE SEQUENCE</scope>
    <source>
        <strain evidence="2">MPI-CAGE-AT-0021</strain>
    </source>
</reference>
<dbReference type="PRINTS" id="PR01415">
    <property type="entry name" value="ANKYRIN"/>
</dbReference>
<dbReference type="Pfam" id="PF00023">
    <property type="entry name" value="Ank"/>
    <property type="match status" value="1"/>
</dbReference>
<organism evidence="2 3">
    <name type="scientific">Dactylonectria estremocensis</name>
    <dbReference type="NCBI Taxonomy" id="1079267"/>
    <lineage>
        <taxon>Eukaryota</taxon>
        <taxon>Fungi</taxon>
        <taxon>Dikarya</taxon>
        <taxon>Ascomycota</taxon>
        <taxon>Pezizomycotina</taxon>
        <taxon>Sordariomycetes</taxon>
        <taxon>Hypocreomycetidae</taxon>
        <taxon>Hypocreales</taxon>
        <taxon>Nectriaceae</taxon>
        <taxon>Dactylonectria</taxon>
    </lineage>
</organism>
<evidence type="ECO:0000313" key="2">
    <source>
        <dbReference type="EMBL" id="KAH7145575.1"/>
    </source>
</evidence>
<name>A0A9P9J5Q3_9HYPO</name>
<dbReference type="InterPro" id="IPR036770">
    <property type="entry name" value="Ankyrin_rpt-contain_sf"/>
</dbReference>
<dbReference type="OrthoDB" id="20872at2759"/>
<dbReference type="PROSITE" id="PS50088">
    <property type="entry name" value="ANK_REPEAT"/>
    <property type="match status" value="2"/>
</dbReference>
<dbReference type="Gene3D" id="1.25.40.20">
    <property type="entry name" value="Ankyrin repeat-containing domain"/>
    <property type="match status" value="1"/>
</dbReference>
<dbReference type="AlphaFoldDB" id="A0A9P9J5Q3"/>
<proteinExistence type="predicted"/>